<dbReference type="Proteomes" id="UP000320055">
    <property type="component" value="Unassembled WGS sequence"/>
</dbReference>
<protein>
    <submittedName>
        <fullName evidence="1">Uncharacterized protein</fullName>
    </submittedName>
</protein>
<sequence length="37" mass="4141">MSQYIPIAFFAQALPVFFRQRGVALNVIGCAIRLVET</sequence>
<evidence type="ECO:0000313" key="2">
    <source>
        <dbReference type="Proteomes" id="UP000320055"/>
    </source>
</evidence>
<reference evidence="1 2" key="1">
    <citation type="submission" date="2019-01" db="EMBL/GenBank/DDBJ databases">
        <authorList>
            <person name="Brito A."/>
        </authorList>
    </citation>
    <scope>NUCLEOTIDE SEQUENCE [LARGE SCALE GENOMIC DNA]</scope>
    <source>
        <strain evidence="1">1</strain>
    </source>
</reference>
<evidence type="ECO:0000313" key="1">
    <source>
        <dbReference type="EMBL" id="VEP17251.1"/>
    </source>
</evidence>
<dbReference type="EMBL" id="CAACVJ010000533">
    <property type="protein sequence ID" value="VEP17251.1"/>
    <property type="molecule type" value="Genomic_DNA"/>
</dbReference>
<name>A0A563W0P7_9CYAN</name>
<proteinExistence type="predicted"/>
<accession>A0A563W0P7</accession>
<dbReference type="AlphaFoldDB" id="A0A563W0P7"/>
<organism evidence="1 2">
    <name type="scientific">Hyella patelloides LEGE 07179</name>
    <dbReference type="NCBI Taxonomy" id="945734"/>
    <lineage>
        <taxon>Bacteria</taxon>
        <taxon>Bacillati</taxon>
        <taxon>Cyanobacteriota</taxon>
        <taxon>Cyanophyceae</taxon>
        <taxon>Pleurocapsales</taxon>
        <taxon>Hyellaceae</taxon>
        <taxon>Hyella</taxon>
    </lineage>
</organism>
<keyword evidence="2" id="KW-1185">Reference proteome</keyword>
<gene>
    <name evidence="1" type="ORF">H1P_5790001</name>
</gene>